<feature type="chain" id="PRO_5046171859" evidence="4">
    <location>
        <begin position="21"/>
        <end position="487"/>
    </location>
</feature>
<feature type="domain" description="Peptidase S33 tripeptidyl aminopeptidase-like C-terminal" evidence="6">
    <location>
        <begin position="367"/>
        <end position="448"/>
    </location>
</feature>
<evidence type="ECO:0000256" key="4">
    <source>
        <dbReference type="SAM" id="SignalP"/>
    </source>
</evidence>
<dbReference type="Pfam" id="PF00561">
    <property type="entry name" value="Abhydrolase_1"/>
    <property type="match status" value="1"/>
</dbReference>
<dbReference type="PROSITE" id="PS51257">
    <property type="entry name" value="PROKAR_LIPOPROTEIN"/>
    <property type="match status" value="1"/>
</dbReference>
<evidence type="ECO:0000256" key="2">
    <source>
        <dbReference type="ARBA" id="ARBA00022729"/>
    </source>
</evidence>
<proteinExistence type="inferred from homology"/>
<protein>
    <submittedName>
        <fullName evidence="7">Alpha/beta hydrolase</fullName>
    </submittedName>
</protein>
<dbReference type="Pfam" id="PF08386">
    <property type="entry name" value="Abhydrolase_4"/>
    <property type="match status" value="1"/>
</dbReference>
<evidence type="ECO:0000256" key="1">
    <source>
        <dbReference type="ARBA" id="ARBA00010088"/>
    </source>
</evidence>
<keyword evidence="3 7" id="KW-0378">Hydrolase</keyword>
<evidence type="ECO:0000313" key="7">
    <source>
        <dbReference type="EMBL" id="URI10165.1"/>
    </source>
</evidence>
<evidence type="ECO:0000256" key="3">
    <source>
        <dbReference type="ARBA" id="ARBA00022801"/>
    </source>
</evidence>
<dbReference type="InterPro" id="IPR029058">
    <property type="entry name" value="AB_hydrolase_fold"/>
</dbReference>
<gene>
    <name evidence="7" type="ORF">MW290_32030</name>
</gene>
<dbReference type="PRINTS" id="PR00793">
    <property type="entry name" value="PROAMNOPTASE"/>
</dbReference>
<organism evidence="7 8">
    <name type="scientific">Aquincola tertiaricarbonis</name>
    <dbReference type="NCBI Taxonomy" id="391953"/>
    <lineage>
        <taxon>Bacteria</taxon>
        <taxon>Pseudomonadati</taxon>
        <taxon>Pseudomonadota</taxon>
        <taxon>Betaproteobacteria</taxon>
        <taxon>Burkholderiales</taxon>
        <taxon>Sphaerotilaceae</taxon>
        <taxon>Aquincola</taxon>
    </lineage>
</organism>
<dbReference type="RefSeq" id="WP_250198372.1">
    <property type="nucleotide sequence ID" value="NZ_CP097636.1"/>
</dbReference>
<dbReference type="GO" id="GO:0016787">
    <property type="term" value="F:hydrolase activity"/>
    <property type="evidence" value="ECO:0007669"/>
    <property type="project" value="UniProtKB-KW"/>
</dbReference>
<dbReference type="InterPro" id="IPR013595">
    <property type="entry name" value="Pept_S33_TAP-like_C"/>
</dbReference>
<dbReference type="EMBL" id="CP097636">
    <property type="protein sequence ID" value="URI10165.1"/>
    <property type="molecule type" value="Genomic_DNA"/>
</dbReference>
<evidence type="ECO:0000259" key="6">
    <source>
        <dbReference type="Pfam" id="PF08386"/>
    </source>
</evidence>
<sequence length="487" mass="52412">MKRRAALAAAGLLACSIVGAAPALTPCRLDGIEHEARCGQVERPLDPQQPRGTRITVHYAVLPALARNKQPDPVFFFAGGPGQSSIELAGPISGMLSRFLNRRDVVLIDQRGTGRSAPLLCDDDEGRAPLAQQFERGEQRQRIAQCLATLKALPYGDLRQFTTPIAAGDVDAVRRQLGAARINLVGASYGTRLALEVLRQYPQQVRRVVLDGVAPPDMVLPQAFATDQRRALEAVFSGCEQNADCRSRHPELRQRWASLRASLPREWTVRHPVTGEPERQTVTAEVLDTVLRGPLYSPVLASALPQAMDEATRGRLEPLAGLAHAATGRRGTGVAMGMHFSVVCAEDAPRLPPPAADEDPLLRRYRDACADWPRGSVPPAFYHLPRAPVPVLLLSGGLDPATPPRHGERVAAALGPRARHVVVPNAGHGVAMLPCMRDVLYRFVDTADEAAALERVAADAACAVQVPAPLPFSMSSTSPASAPEPRR</sequence>
<dbReference type="PANTHER" id="PTHR43248:SF29">
    <property type="entry name" value="TRIPEPTIDYL AMINOPEPTIDASE"/>
    <property type="match status" value="1"/>
</dbReference>
<name>A0ABY4SC39_AQUTE</name>
<keyword evidence="8" id="KW-1185">Reference proteome</keyword>
<evidence type="ECO:0000313" key="8">
    <source>
        <dbReference type="Proteomes" id="UP001056201"/>
    </source>
</evidence>
<keyword evidence="2 4" id="KW-0732">Signal</keyword>
<accession>A0ABY4SC39</accession>
<reference evidence="7" key="1">
    <citation type="submission" date="2022-05" db="EMBL/GenBank/DDBJ databases">
        <title>An RpoN-dependent PEP-CTERM gene is involved in floc formation of an Aquincola tertiaricarbonis strain.</title>
        <authorList>
            <person name="Qiu D."/>
            <person name="Xia M."/>
        </authorList>
    </citation>
    <scope>NUCLEOTIDE SEQUENCE</scope>
    <source>
        <strain evidence="7">RN12</strain>
    </source>
</reference>
<evidence type="ECO:0000259" key="5">
    <source>
        <dbReference type="Pfam" id="PF00561"/>
    </source>
</evidence>
<dbReference type="InterPro" id="IPR051601">
    <property type="entry name" value="Serine_prot/Carboxylest_S33"/>
</dbReference>
<dbReference type="Proteomes" id="UP001056201">
    <property type="component" value="Chromosome 2"/>
</dbReference>
<dbReference type="InterPro" id="IPR000073">
    <property type="entry name" value="AB_hydrolase_1"/>
</dbReference>
<dbReference type="Gene3D" id="3.40.50.1820">
    <property type="entry name" value="alpha/beta hydrolase"/>
    <property type="match status" value="1"/>
</dbReference>
<dbReference type="PANTHER" id="PTHR43248">
    <property type="entry name" value="2-SUCCINYL-6-HYDROXY-2,4-CYCLOHEXADIENE-1-CARBOXYLATE SYNTHASE"/>
    <property type="match status" value="1"/>
</dbReference>
<feature type="domain" description="AB hydrolase-1" evidence="5">
    <location>
        <begin position="73"/>
        <end position="253"/>
    </location>
</feature>
<comment type="similarity">
    <text evidence="1">Belongs to the peptidase S33 family.</text>
</comment>
<dbReference type="SUPFAM" id="SSF53474">
    <property type="entry name" value="alpha/beta-Hydrolases"/>
    <property type="match status" value="1"/>
</dbReference>
<dbReference type="InterPro" id="IPR002410">
    <property type="entry name" value="Peptidase_S33"/>
</dbReference>
<feature type="signal peptide" evidence="4">
    <location>
        <begin position="1"/>
        <end position="20"/>
    </location>
</feature>